<dbReference type="Gene3D" id="3.40.250.10">
    <property type="entry name" value="Rhodanese-like domain"/>
    <property type="match status" value="1"/>
</dbReference>
<dbReference type="InterPro" id="IPR036873">
    <property type="entry name" value="Rhodanese-like_dom_sf"/>
</dbReference>
<reference evidence="3 4" key="1">
    <citation type="journal article" date="2019" name="Appl. Microbiol. Biotechnol.">
        <title>Uncovering carbohydrate metabolism through a genotype-phenotype association study of 56 lactic acid bacteria genomes.</title>
        <authorList>
            <person name="Buron-Moles G."/>
            <person name="Chailyan A."/>
            <person name="Dolejs I."/>
            <person name="Forster J."/>
            <person name="Miks M.H."/>
        </authorList>
    </citation>
    <scope>NUCLEOTIDE SEQUENCE [LARGE SCALE GENOMIC DNA]</scope>
    <source>
        <strain evidence="3 4">ATCC 49373</strain>
    </source>
</reference>
<feature type="domain" description="Rhodanese" evidence="2">
    <location>
        <begin position="44"/>
        <end position="128"/>
    </location>
</feature>
<gene>
    <name evidence="3" type="ORF">C5L31_000803</name>
</gene>
<dbReference type="EMBL" id="PUFO01000010">
    <property type="protein sequence ID" value="TDG80437.1"/>
    <property type="molecule type" value="Genomic_DNA"/>
</dbReference>
<sequence length="131" mass="15207">MSNMTIYTIIVLIILVVFAGWQLITLLRRNKVAKMIDEPAFQSGLHHAQVIDVREKKPFDEGHILGARNVPYSTMKAYYMQIRKDLPVYLYDQSTTLSTRAALLLAKHGYSEIYILKRGYQRWEGKTKKSE</sequence>
<dbReference type="SUPFAM" id="SSF52821">
    <property type="entry name" value="Rhodanese/Cell cycle control phosphatase"/>
    <property type="match status" value="1"/>
</dbReference>
<dbReference type="PROSITE" id="PS50206">
    <property type="entry name" value="RHODANESE_3"/>
    <property type="match status" value="1"/>
</dbReference>
<organism evidence="3 4">
    <name type="scientific">Secundilactobacillus malefermentans</name>
    <dbReference type="NCBI Taxonomy" id="176292"/>
    <lineage>
        <taxon>Bacteria</taxon>
        <taxon>Bacillati</taxon>
        <taxon>Bacillota</taxon>
        <taxon>Bacilli</taxon>
        <taxon>Lactobacillales</taxon>
        <taxon>Lactobacillaceae</taxon>
        <taxon>Secundilactobacillus</taxon>
    </lineage>
</organism>
<proteinExistence type="predicted"/>
<keyword evidence="1" id="KW-0472">Membrane</keyword>
<dbReference type="InterPro" id="IPR050229">
    <property type="entry name" value="GlpE_sulfurtransferase"/>
</dbReference>
<dbReference type="Pfam" id="PF00581">
    <property type="entry name" value="Rhodanese"/>
    <property type="match status" value="1"/>
</dbReference>
<evidence type="ECO:0000313" key="4">
    <source>
        <dbReference type="Proteomes" id="UP000294854"/>
    </source>
</evidence>
<evidence type="ECO:0000313" key="3">
    <source>
        <dbReference type="EMBL" id="TDG80437.1"/>
    </source>
</evidence>
<keyword evidence="1" id="KW-0812">Transmembrane</keyword>
<feature type="transmembrane region" description="Helical" evidence="1">
    <location>
        <begin position="6"/>
        <end position="27"/>
    </location>
</feature>
<protein>
    <recommendedName>
        <fullName evidence="2">Rhodanese domain-containing protein</fullName>
    </recommendedName>
</protein>
<keyword evidence="1" id="KW-1133">Transmembrane helix</keyword>
<evidence type="ECO:0000256" key="1">
    <source>
        <dbReference type="SAM" id="Phobius"/>
    </source>
</evidence>
<keyword evidence="4" id="KW-1185">Reference proteome</keyword>
<dbReference type="InterPro" id="IPR001763">
    <property type="entry name" value="Rhodanese-like_dom"/>
</dbReference>
<dbReference type="STRING" id="1122149.FD44_GL001232"/>
<dbReference type="CDD" id="cd00158">
    <property type="entry name" value="RHOD"/>
    <property type="match status" value="1"/>
</dbReference>
<comment type="caution">
    <text evidence="3">The sequence shown here is derived from an EMBL/GenBank/DDBJ whole genome shotgun (WGS) entry which is preliminary data.</text>
</comment>
<evidence type="ECO:0000259" key="2">
    <source>
        <dbReference type="PROSITE" id="PS50206"/>
    </source>
</evidence>
<accession>A0A4R5NTC1</accession>
<dbReference type="PANTHER" id="PTHR43031">
    <property type="entry name" value="FAD-DEPENDENT OXIDOREDUCTASE"/>
    <property type="match status" value="1"/>
</dbReference>
<dbReference type="PANTHER" id="PTHR43031:SF18">
    <property type="entry name" value="RHODANESE-RELATED SULFURTRANSFERASES"/>
    <property type="match status" value="1"/>
</dbReference>
<dbReference type="Proteomes" id="UP000294854">
    <property type="component" value="Unassembled WGS sequence"/>
</dbReference>
<name>A0A4R5NTC1_9LACO</name>
<dbReference type="SMART" id="SM00450">
    <property type="entry name" value="RHOD"/>
    <property type="match status" value="1"/>
</dbReference>
<dbReference type="AlphaFoldDB" id="A0A4R5NTC1"/>